<dbReference type="GO" id="GO:0006740">
    <property type="term" value="P:NADPH regeneration"/>
    <property type="evidence" value="ECO:0007669"/>
    <property type="project" value="TreeGrafter"/>
</dbReference>
<evidence type="ECO:0000256" key="15">
    <source>
        <dbReference type="ARBA" id="ARBA00071831"/>
    </source>
</evidence>
<protein>
    <recommendedName>
        <fullName evidence="15 16">NAD(P) transhydrogenase subunit alpha</fullName>
        <ecNumber evidence="4 16">7.1.1.1</ecNumber>
    </recommendedName>
</protein>
<dbReference type="EMBL" id="JAEPWM010000001">
    <property type="protein sequence ID" value="MBK6005454.1"/>
    <property type="molecule type" value="Genomic_DNA"/>
</dbReference>
<keyword evidence="6" id="KW-0997">Cell inner membrane</keyword>
<comment type="caution">
    <text evidence="20">The sequence shown here is derived from an EMBL/GenBank/DDBJ whole genome shotgun (WGS) entry which is preliminary data.</text>
</comment>
<dbReference type="PANTHER" id="PTHR10160:SF19">
    <property type="entry name" value="PROTON-TRANSLOCATING NAD(P)(+) TRANSHYDROGENASE"/>
    <property type="match status" value="1"/>
</dbReference>
<feature type="transmembrane region" description="Helical" evidence="17">
    <location>
        <begin position="519"/>
        <end position="542"/>
    </location>
</feature>
<evidence type="ECO:0000256" key="6">
    <source>
        <dbReference type="ARBA" id="ARBA00022519"/>
    </source>
</evidence>
<keyword evidence="10 16" id="KW-1278">Translocase</keyword>
<dbReference type="PANTHER" id="PTHR10160">
    <property type="entry name" value="NAD(P) TRANSHYDROGENASE"/>
    <property type="match status" value="1"/>
</dbReference>
<comment type="function">
    <text evidence="1 16">The transhydrogenation between NADH and NADP is coupled to respiration and ATP hydrolysis and functions as a proton pump across the membrane.</text>
</comment>
<reference evidence="20" key="1">
    <citation type="journal article" date="2012" name="J. Microbiol. Biotechnol.">
        <title>Ramlibacter ginsenosidimutans sp. nov., with ginsenoside-converting activity.</title>
        <authorList>
            <person name="Wang L."/>
            <person name="An D.S."/>
            <person name="Kim S.G."/>
            <person name="Jin F.X."/>
            <person name="Kim S.C."/>
            <person name="Lee S.T."/>
            <person name="Im W.T."/>
        </authorList>
    </citation>
    <scope>NUCLEOTIDE SEQUENCE</scope>
    <source>
        <strain evidence="20">KACC 17527</strain>
    </source>
</reference>
<dbReference type="RefSeq" id="WP_201166790.1">
    <property type="nucleotide sequence ID" value="NZ_JAEPWM010000001.1"/>
</dbReference>
<feature type="domain" description="Alanine dehydrogenase/pyridine nucleotide transhydrogenase NAD(H)-binding" evidence="18">
    <location>
        <begin position="175"/>
        <end position="339"/>
    </location>
</feature>
<evidence type="ECO:0000256" key="13">
    <source>
        <dbReference type="ARBA" id="ARBA00023136"/>
    </source>
</evidence>
<dbReference type="GO" id="GO:0016491">
    <property type="term" value="F:oxidoreductase activity"/>
    <property type="evidence" value="ECO:0007669"/>
    <property type="project" value="UniProtKB-KW"/>
</dbReference>
<evidence type="ECO:0000256" key="4">
    <source>
        <dbReference type="ARBA" id="ARBA00012943"/>
    </source>
</evidence>
<evidence type="ECO:0000256" key="17">
    <source>
        <dbReference type="SAM" id="Phobius"/>
    </source>
</evidence>
<evidence type="ECO:0000256" key="16">
    <source>
        <dbReference type="PIRNR" id="PIRNR000203"/>
    </source>
</evidence>
<evidence type="ECO:0000256" key="5">
    <source>
        <dbReference type="ARBA" id="ARBA00022475"/>
    </source>
</evidence>
<evidence type="ECO:0000256" key="12">
    <source>
        <dbReference type="ARBA" id="ARBA00023027"/>
    </source>
</evidence>
<evidence type="ECO:0000256" key="11">
    <source>
        <dbReference type="ARBA" id="ARBA00022989"/>
    </source>
</evidence>
<organism evidence="20 21">
    <name type="scientific">Ramlibacter ginsenosidimutans</name>
    <dbReference type="NCBI Taxonomy" id="502333"/>
    <lineage>
        <taxon>Bacteria</taxon>
        <taxon>Pseudomonadati</taxon>
        <taxon>Pseudomonadota</taxon>
        <taxon>Betaproteobacteria</taxon>
        <taxon>Burkholderiales</taxon>
        <taxon>Comamonadaceae</taxon>
        <taxon>Ramlibacter</taxon>
    </lineage>
</organism>
<feature type="transmembrane region" description="Helical" evidence="17">
    <location>
        <begin position="435"/>
        <end position="455"/>
    </location>
</feature>
<dbReference type="SMART" id="SM01003">
    <property type="entry name" value="AlaDh_PNT_N"/>
    <property type="match status" value="1"/>
</dbReference>
<dbReference type="InterPro" id="IPR007698">
    <property type="entry name" value="AlaDH/PNT_NAD(H)-bd"/>
</dbReference>
<evidence type="ECO:0000256" key="3">
    <source>
        <dbReference type="ARBA" id="ARBA00005689"/>
    </source>
</evidence>
<name>A0A934TQB8_9BURK</name>
<proteinExistence type="inferred from homology"/>
<reference evidence="20" key="2">
    <citation type="submission" date="2021-01" db="EMBL/GenBank/DDBJ databases">
        <authorList>
            <person name="Kang M."/>
        </authorList>
    </citation>
    <scope>NUCLEOTIDE SEQUENCE</scope>
    <source>
        <strain evidence="20">KACC 17527</strain>
    </source>
</reference>
<keyword evidence="9 16" id="KW-0521">NADP</keyword>
<keyword evidence="5" id="KW-1003">Cell membrane</keyword>
<dbReference type="AlphaFoldDB" id="A0A934TQB8"/>
<dbReference type="FunFam" id="3.40.50.720:FF:000028">
    <property type="entry name" value="NAD(P) transhydrogenase subunit alpha"/>
    <property type="match status" value="1"/>
</dbReference>
<dbReference type="InterPro" id="IPR026255">
    <property type="entry name" value="NADP_transhyd_a"/>
</dbReference>
<keyword evidence="21" id="KW-1185">Reference proteome</keyword>
<accession>A0A934TQB8</accession>
<dbReference type="InterPro" id="IPR024605">
    <property type="entry name" value="NADP_transhyd_a_C"/>
</dbReference>
<feature type="transmembrane region" description="Helical" evidence="17">
    <location>
        <begin position="486"/>
        <end position="507"/>
    </location>
</feature>
<evidence type="ECO:0000256" key="10">
    <source>
        <dbReference type="ARBA" id="ARBA00022967"/>
    </source>
</evidence>
<gene>
    <name evidence="20" type="ORF">JJB11_05070</name>
</gene>
<dbReference type="Pfam" id="PF01262">
    <property type="entry name" value="AlaDh_PNT_C"/>
    <property type="match status" value="1"/>
</dbReference>
<keyword evidence="7 17" id="KW-0812">Transmembrane</keyword>
<feature type="domain" description="Alanine dehydrogenase/pyridine nucleotide transhydrogenase N-terminal" evidence="19">
    <location>
        <begin position="30"/>
        <end position="166"/>
    </location>
</feature>
<comment type="subcellular location">
    <subcellularLocation>
        <location evidence="2">Cell inner membrane</location>
        <topology evidence="2">Multi-pass membrane protein</topology>
    </subcellularLocation>
</comment>
<sequence length="552" mass="57251">MQTAATAAPSVGESPVALATQPAAAPLLIGVPKETAPGEKRVATVPEAVVKLVKLGFAVAVESGAGAAANFADDTYREAGAQVVTDAAQLWSRADIVFKVRPPTPQEVGMLRRGATLIGFIWPAQNPELMQQLAGRGVTVLAIDSLPRQLSRAQKMDALTSMAGVSGYRAVIEAANAFGRFFNGQVTAAGKIPPARVFIAGAGVAGLAAIGTAANLGAIVRANDTRAEVADQVVSLGGEFVKVDYEEEGSGGGGYAKVMSEGFQQAQREMYAREAKDADIIITTALIPGKPAPKLITAEMVRSMKPGSVIVDMAAEQGGNCELTEPGQAVVKHGVTIVGYTDLVSRLAKQSSTLYSNNLLRLAEELCKAKNGRIDVNMDDDAIRGLTVIKDGNITWPPPPPKIPAAAAKPKSAAPVAAPKGHGHGASEPMAAKSLAIVFGVGALLFLLVGLYAPATFLSHFVVFVLACFIGYMVIWNVTPSLHTPLMSVTNAISSIIAIGALIQVAPPLSGAGADRPSQLILGLAVFALALTAVNMFGGFAVTRRMLAMFRK</sequence>
<feature type="transmembrane region" description="Helical" evidence="17">
    <location>
        <begin position="461"/>
        <end position="479"/>
    </location>
</feature>
<comment type="similarity">
    <text evidence="3 16">Belongs to the AlaDH/PNT family.</text>
</comment>
<comment type="catalytic activity">
    <reaction evidence="14 16">
        <text>NAD(+) + NADPH + H(+)(in) = NADH + NADP(+) + H(+)(out)</text>
        <dbReference type="Rhea" id="RHEA:47992"/>
        <dbReference type="ChEBI" id="CHEBI:15378"/>
        <dbReference type="ChEBI" id="CHEBI:57540"/>
        <dbReference type="ChEBI" id="CHEBI:57783"/>
        <dbReference type="ChEBI" id="CHEBI:57945"/>
        <dbReference type="ChEBI" id="CHEBI:58349"/>
        <dbReference type="EC" id="7.1.1.1"/>
    </reaction>
</comment>
<keyword evidence="13 17" id="KW-0472">Membrane</keyword>
<evidence type="ECO:0000256" key="1">
    <source>
        <dbReference type="ARBA" id="ARBA00003943"/>
    </source>
</evidence>
<dbReference type="Pfam" id="PF12769">
    <property type="entry name" value="PNTB_4TM"/>
    <property type="match status" value="1"/>
</dbReference>
<dbReference type="GO" id="GO:0005886">
    <property type="term" value="C:plasma membrane"/>
    <property type="evidence" value="ECO:0007669"/>
    <property type="project" value="UniProtKB-SubCell"/>
</dbReference>
<evidence type="ECO:0000256" key="2">
    <source>
        <dbReference type="ARBA" id="ARBA00004429"/>
    </source>
</evidence>
<evidence type="ECO:0000256" key="14">
    <source>
        <dbReference type="ARBA" id="ARBA00048202"/>
    </source>
</evidence>
<dbReference type="NCBIfam" id="NF006942">
    <property type="entry name" value="PRK09424.1"/>
    <property type="match status" value="1"/>
</dbReference>
<evidence type="ECO:0000256" key="9">
    <source>
        <dbReference type="ARBA" id="ARBA00022857"/>
    </source>
</evidence>
<keyword evidence="11 17" id="KW-1133">Transmembrane helix</keyword>
<dbReference type="EC" id="7.1.1.1" evidence="4 16"/>
<dbReference type="PIRSF" id="PIRSF000203">
    <property type="entry name" value="NADP_transhydrogenase_alpha"/>
    <property type="match status" value="1"/>
</dbReference>
<evidence type="ECO:0000313" key="21">
    <source>
        <dbReference type="Proteomes" id="UP000630528"/>
    </source>
</evidence>
<dbReference type="GO" id="GO:0008750">
    <property type="term" value="F:proton-translocating NAD(P)+ transhydrogenase activity"/>
    <property type="evidence" value="ECO:0007669"/>
    <property type="project" value="UniProtKB-EC"/>
</dbReference>
<evidence type="ECO:0000256" key="7">
    <source>
        <dbReference type="ARBA" id="ARBA00022692"/>
    </source>
</evidence>
<dbReference type="SUPFAM" id="SSF52283">
    <property type="entry name" value="Formate/glycerate dehydrogenase catalytic domain-like"/>
    <property type="match status" value="1"/>
</dbReference>
<evidence type="ECO:0000259" key="19">
    <source>
        <dbReference type="SMART" id="SM01003"/>
    </source>
</evidence>
<evidence type="ECO:0000259" key="18">
    <source>
        <dbReference type="SMART" id="SM01002"/>
    </source>
</evidence>
<dbReference type="SUPFAM" id="SSF51735">
    <property type="entry name" value="NAD(P)-binding Rossmann-fold domains"/>
    <property type="match status" value="1"/>
</dbReference>
<dbReference type="CDD" id="cd05304">
    <property type="entry name" value="Rubrum_tdh"/>
    <property type="match status" value="1"/>
</dbReference>
<dbReference type="Proteomes" id="UP000630528">
    <property type="component" value="Unassembled WGS sequence"/>
</dbReference>
<dbReference type="SMART" id="SM01002">
    <property type="entry name" value="AlaDh_PNT_C"/>
    <property type="match status" value="1"/>
</dbReference>
<keyword evidence="12 16" id="KW-0520">NAD</keyword>
<dbReference type="GO" id="GO:0050661">
    <property type="term" value="F:NADP binding"/>
    <property type="evidence" value="ECO:0007669"/>
    <property type="project" value="TreeGrafter"/>
</dbReference>
<dbReference type="InterPro" id="IPR036291">
    <property type="entry name" value="NAD(P)-bd_dom_sf"/>
</dbReference>
<dbReference type="Gene3D" id="3.40.50.720">
    <property type="entry name" value="NAD(P)-binding Rossmann-like Domain"/>
    <property type="match status" value="2"/>
</dbReference>
<evidence type="ECO:0000313" key="20">
    <source>
        <dbReference type="EMBL" id="MBK6005454.1"/>
    </source>
</evidence>
<dbReference type="NCBIfam" id="TIGR00561">
    <property type="entry name" value="pntA"/>
    <property type="match status" value="1"/>
</dbReference>
<dbReference type="Pfam" id="PF05222">
    <property type="entry name" value="AlaDh_PNT_N"/>
    <property type="match status" value="1"/>
</dbReference>
<evidence type="ECO:0000256" key="8">
    <source>
        <dbReference type="ARBA" id="ARBA00022741"/>
    </source>
</evidence>
<keyword evidence="8 16" id="KW-0547">Nucleotide-binding</keyword>
<keyword evidence="20" id="KW-0560">Oxidoreductase</keyword>
<dbReference type="InterPro" id="IPR007886">
    <property type="entry name" value="AlaDH/PNT_N"/>
</dbReference>